<name>A0A0E0EBR7_9ORYZ</name>
<comment type="cofactor">
    <cofactor evidence="2">
        <name>FAD</name>
        <dbReference type="ChEBI" id="CHEBI:57692"/>
    </cofactor>
</comment>
<evidence type="ECO:0000259" key="10">
    <source>
        <dbReference type="PROSITE" id="PS50902"/>
    </source>
</evidence>
<dbReference type="Gene3D" id="1.20.990.10">
    <property type="entry name" value="NADPH-cytochrome p450 Reductase, Chain A, domain 3"/>
    <property type="match status" value="1"/>
</dbReference>
<dbReference type="InterPro" id="IPR003097">
    <property type="entry name" value="CysJ-like_FAD-binding"/>
</dbReference>
<dbReference type="GO" id="GO:0010181">
    <property type="term" value="F:FMN binding"/>
    <property type="evidence" value="ECO:0007669"/>
    <property type="project" value="InterPro"/>
</dbReference>
<comment type="cofactor">
    <cofactor evidence="1">
        <name>FMN</name>
        <dbReference type="ChEBI" id="CHEBI:58210"/>
    </cofactor>
</comment>
<reference evidence="11" key="1">
    <citation type="submission" date="2015-04" db="UniProtKB">
        <authorList>
            <consortium name="EnsemblPlants"/>
        </authorList>
    </citation>
    <scope>IDENTIFICATION</scope>
</reference>
<dbReference type="GO" id="GO:0003958">
    <property type="term" value="F:NADPH-hemoprotein reductase activity"/>
    <property type="evidence" value="ECO:0007669"/>
    <property type="project" value="UniProtKB-EC"/>
</dbReference>
<keyword evidence="5" id="KW-0274">FAD</keyword>
<dbReference type="InterPro" id="IPR017938">
    <property type="entry name" value="Riboflavin_synthase-like_b-brl"/>
</dbReference>
<dbReference type="GO" id="GO:0005789">
    <property type="term" value="C:endoplasmic reticulum membrane"/>
    <property type="evidence" value="ECO:0007669"/>
    <property type="project" value="UniProtKB-ARBA"/>
</dbReference>
<dbReference type="GO" id="GO:0050660">
    <property type="term" value="F:flavin adenine dinucleotide binding"/>
    <property type="evidence" value="ECO:0007669"/>
    <property type="project" value="TreeGrafter"/>
</dbReference>
<dbReference type="Proteomes" id="UP000008021">
    <property type="component" value="Chromosome 7"/>
</dbReference>
<dbReference type="Gramene" id="OMERI07G12420.1">
    <property type="protein sequence ID" value="OMERI07G12420.1"/>
    <property type="gene ID" value="OMERI07G12420"/>
</dbReference>
<evidence type="ECO:0000256" key="2">
    <source>
        <dbReference type="ARBA" id="ARBA00001974"/>
    </source>
</evidence>
<protein>
    <recommendedName>
        <fullName evidence="10">Flavodoxin-like domain-containing protein</fullName>
    </recommendedName>
</protein>
<proteinExistence type="predicted"/>
<dbReference type="Gene3D" id="3.40.50.80">
    <property type="entry name" value="Nucleotide-binding domain of ferredoxin-NADP reductase (FNR) module"/>
    <property type="match status" value="1"/>
</dbReference>
<dbReference type="PRINTS" id="PR00371">
    <property type="entry name" value="FPNCR"/>
</dbReference>
<evidence type="ECO:0000256" key="3">
    <source>
        <dbReference type="ARBA" id="ARBA00022630"/>
    </source>
</evidence>
<dbReference type="InterPro" id="IPR029039">
    <property type="entry name" value="Flavoprotein-like_sf"/>
</dbReference>
<organism evidence="11">
    <name type="scientific">Oryza meridionalis</name>
    <dbReference type="NCBI Taxonomy" id="40149"/>
    <lineage>
        <taxon>Eukaryota</taxon>
        <taxon>Viridiplantae</taxon>
        <taxon>Streptophyta</taxon>
        <taxon>Embryophyta</taxon>
        <taxon>Tracheophyta</taxon>
        <taxon>Spermatophyta</taxon>
        <taxon>Magnoliopsida</taxon>
        <taxon>Liliopsida</taxon>
        <taxon>Poales</taxon>
        <taxon>Poaceae</taxon>
        <taxon>BOP clade</taxon>
        <taxon>Oryzoideae</taxon>
        <taxon>Oryzeae</taxon>
        <taxon>Oryzinae</taxon>
        <taxon>Oryza</taxon>
    </lineage>
</organism>
<evidence type="ECO:0000256" key="5">
    <source>
        <dbReference type="ARBA" id="ARBA00022827"/>
    </source>
</evidence>
<keyword evidence="12" id="KW-1185">Reference proteome</keyword>
<dbReference type="EnsemblPlants" id="OMERI07G12420.1">
    <property type="protein sequence ID" value="OMERI07G12420.1"/>
    <property type="gene ID" value="OMERI07G12420"/>
</dbReference>
<keyword evidence="4" id="KW-0288">FMN</keyword>
<evidence type="ECO:0000313" key="11">
    <source>
        <dbReference type="EnsemblPlants" id="OMERI07G12420.1"/>
    </source>
</evidence>
<keyword evidence="3" id="KW-0285">Flavoprotein</keyword>
<dbReference type="HOGENOM" id="CLU_001570_17_3_1"/>
<evidence type="ECO:0000256" key="4">
    <source>
        <dbReference type="ARBA" id="ARBA00022643"/>
    </source>
</evidence>
<evidence type="ECO:0000256" key="1">
    <source>
        <dbReference type="ARBA" id="ARBA00001917"/>
    </source>
</evidence>
<feature type="domain" description="Flavodoxin-like" evidence="10">
    <location>
        <begin position="111"/>
        <end position="261"/>
    </location>
</feature>
<dbReference type="InterPro" id="IPR008254">
    <property type="entry name" value="Flavodoxin/NO_synth"/>
</dbReference>
<dbReference type="STRING" id="40149.A0A0E0EBR7"/>
<dbReference type="SUPFAM" id="SSF63380">
    <property type="entry name" value="Riboflavin synthase domain-like"/>
    <property type="match status" value="1"/>
</dbReference>
<dbReference type="AlphaFoldDB" id="A0A0E0EBR7"/>
<dbReference type="PANTHER" id="PTHR19384">
    <property type="entry name" value="NITRIC OXIDE SYNTHASE-RELATED"/>
    <property type="match status" value="1"/>
</dbReference>
<dbReference type="PRINTS" id="PR00369">
    <property type="entry name" value="FLAVODOXIN"/>
</dbReference>
<feature type="region of interest" description="Disordered" evidence="9">
    <location>
        <begin position="76"/>
        <end position="103"/>
    </location>
</feature>
<dbReference type="GO" id="GO:0005829">
    <property type="term" value="C:cytosol"/>
    <property type="evidence" value="ECO:0007669"/>
    <property type="project" value="TreeGrafter"/>
</dbReference>
<evidence type="ECO:0000313" key="12">
    <source>
        <dbReference type="Proteomes" id="UP000008021"/>
    </source>
</evidence>
<dbReference type="InterPro" id="IPR023173">
    <property type="entry name" value="NADPH_Cyt_P450_Rdtase_alpha"/>
</dbReference>
<dbReference type="PROSITE" id="PS50902">
    <property type="entry name" value="FLAVODOXIN_LIKE"/>
    <property type="match status" value="1"/>
</dbReference>
<dbReference type="eggNOG" id="KOG1158">
    <property type="taxonomic scope" value="Eukaryota"/>
</dbReference>
<reference evidence="11" key="2">
    <citation type="submission" date="2018-05" db="EMBL/GenBank/DDBJ databases">
        <title>OmerRS3 (Oryza meridionalis Reference Sequence Version 3).</title>
        <authorList>
            <person name="Zhang J."/>
            <person name="Kudrna D."/>
            <person name="Lee S."/>
            <person name="Talag J."/>
            <person name="Welchert J."/>
            <person name="Wing R.A."/>
        </authorList>
    </citation>
    <scope>NUCLEOTIDE SEQUENCE [LARGE SCALE GENOMIC DNA]</scope>
    <source>
        <strain evidence="11">cv. OR44</strain>
    </source>
</reference>
<accession>A0A0E0EBR7</accession>
<evidence type="ECO:0000256" key="7">
    <source>
        <dbReference type="ARBA" id="ARBA00023002"/>
    </source>
</evidence>
<dbReference type="SUPFAM" id="SSF52343">
    <property type="entry name" value="Ferredoxin reductase-like, C-terminal NADP-linked domain"/>
    <property type="match status" value="1"/>
</dbReference>
<dbReference type="InterPro" id="IPR001094">
    <property type="entry name" value="Flavdoxin-like"/>
</dbReference>
<dbReference type="FunFam" id="1.20.990.10:FF:000003">
    <property type="entry name" value="NADPH--cytochrome P450 reductase"/>
    <property type="match status" value="1"/>
</dbReference>
<dbReference type="PANTHER" id="PTHR19384:SF126">
    <property type="entry name" value="NADPH--CYTOCHROME P450 REDUCTASE 2"/>
    <property type="match status" value="1"/>
</dbReference>
<keyword evidence="7" id="KW-0560">Oxidoreductase</keyword>
<dbReference type="Gene3D" id="3.40.50.360">
    <property type="match status" value="1"/>
</dbReference>
<evidence type="ECO:0000256" key="8">
    <source>
        <dbReference type="ARBA" id="ARBA00052261"/>
    </source>
</evidence>
<keyword evidence="6" id="KW-0521">NADP</keyword>
<evidence type="ECO:0000256" key="6">
    <source>
        <dbReference type="ARBA" id="ARBA00022857"/>
    </source>
</evidence>
<sequence>MESSAGPMELVAALLRGLTPRAEQLLQLSSGGGEAAGGAAEARAAVATVAAALLGCAFLVLWRRVSAGRKRKREEAERSAAVAGVGKGKGGGKDAAAAGEEAGGADGRKRVTVFFGTQTGTAEGFAKALAEEAKSRYDKAIFKVVDLDEYAMEDEEYEERLKKEKISLFFVATYGDGEPTDNAARFYKWFTEGNERGVWLNDFQYAIFGLGNRQYEHFNKVAKVVDELLVEQGGKRLVPVGLGDDDQCIEDDFNAWYETGDHVGVYTENCLEVVEEAERLLGYSPETFFTIHVDKEDGTPLGGGSLAPPFPSPITVRNALARYADLLNSPKKSALVALATYASDSTEADRLRFLASPAGKDEYAQWVVASQRSLLEVMAEFPSAKPPLGVFFAAVAPRLQPRYYSISSSPRNSKMDFIYEDELNTFLEEGALSELVLAFSREGPTKEYVQHKMSQKASEIWDMISQGGYIYVCGDAKGMARDVHRVLHTIVQEQGSLDSSKAESFVKSLQTEGRYLRDVW</sequence>
<dbReference type="SUPFAM" id="SSF52218">
    <property type="entry name" value="Flavoproteins"/>
    <property type="match status" value="1"/>
</dbReference>
<dbReference type="InterPro" id="IPR001709">
    <property type="entry name" value="Flavoprot_Pyr_Nucl_cyt_Rdtase"/>
</dbReference>
<comment type="catalytic activity">
    <reaction evidence="8">
        <text>2 oxidized [cytochrome P450] + NADPH = 2 reduced [cytochrome P450] + NADP(+) + H(+)</text>
        <dbReference type="Rhea" id="RHEA:24040"/>
        <dbReference type="Rhea" id="RHEA-COMP:14627"/>
        <dbReference type="Rhea" id="RHEA-COMP:14628"/>
        <dbReference type="ChEBI" id="CHEBI:15378"/>
        <dbReference type="ChEBI" id="CHEBI:55376"/>
        <dbReference type="ChEBI" id="CHEBI:57783"/>
        <dbReference type="ChEBI" id="CHEBI:58349"/>
        <dbReference type="ChEBI" id="CHEBI:60344"/>
        <dbReference type="EC" id="1.6.2.4"/>
    </reaction>
    <physiologicalReaction direction="left-to-right" evidence="8">
        <dbReference type="Rhea" id="RHEA:24041"/>
    </physiologicalReaction>
</comment>
<dbReference type="Pfam" id="PF00667">
    <property type="entry name" value="FAD_binding_1"/>
    <property type="match status" value="1"/>
</dbReference>
<dbReference type="InterPro" id="IPR039261">
    <property type="entry name" value="FNR_nucleotide-bd"/>
</dbReference>
<evidence type="ECO:0000256" key="9">
    <source>
        <dbReference type="SAM" id="MobiDB-lite"/>
    </source>
</evidence>
<dbReference type="FunFam" id="3.40.50.360:FF:000023">
    <property type="entry name" value="NADPH--cytochrome P450 reductase"/>
    <property type="match status" value="1"/>
</dbReference>